<keyword evidence="3" id="KW-1185">Reference proteome</keyword>
<dbReference type="Proteomes" id="UP000799291">
    <property type="component" value="Unassembled WGS sequence"/>
</dbReference>
<organism evidence="2 3">
    <name type="scientific">Lentithecium fluviatile CBS 122367</name>
    <dbReference type="NCBI Taxonomy" id="1168545"/>
    <lineage>
        <taxon>Eukaryota</taxon>
        <taxon>Fungi</taxon>
        <taxon>Dikarya</taxon>
        <taxon>Ascomycota</taxon>
        <taxon>Pezizomycotina</taxon>
        <taxon>Dothideomycetes</taxon>
        <taxon>Pleosporomycetidae</taxon>
        <taxon>Pleosporales</taxon>
        <taxon>Massarineae</taxon>
        <taxon>Lentitheciaceae</taxon>
        <taxon>Lentithecium</taxon>
    </lineage>
</organism>
<gene>
    <name evidence="2" type="ORF">K458DRAFT_355225</name>
</gene>
<feature type="compositionally biased region" description="Acidic residues" evidence="1">
    <location>
        <begin position="41"/>
        <end position="52"/>
    </location>
</feature>
<proteinExistence type="predicted"/>
<evidence type="ECO:0000256" key="1">
    <source>
        <dbReference type="SAM" id="MobiDB-lite"/>
    </source>
</evidence>
<accession>A0A6G1JL65</accession>
<evidence type="ECO:0000313" key="2">
    <source>
        <dbReference type="EMBL" id="KAF2690893.1"/>
    </source>
</evidence>
<reference evidence="2" key="1">
    <citation type="journal article" date="2020" name="Stud. Mycol.">
        <title>101 Dothideomycetes genomes: a test case for predicting lifestyles and emergence of pathogens.</title>
        <authorList>
            <person name="Haridas S."/>
            <person name="Albert R."/>
            <person name="Binder M."/>
            <person name="Bloem J."/>
            <person name="Labutti K."/>
            <person name="Salamov A."/>
            <person name="Andreopoulos B."/>
            <person name="Baker S."/>
            <person name="Barry K."/>
            <person name="Bills G."/>
            <person name="Bluhm B."/>
            <person name="Cannon C."/>
            <person name="Castanera R."/>
            <person name="Culley D."/>
            <person name="Daum C."/>
            <person name="Ezra D."/>
            <person name="Gonzalez J."/>
            <person name="Henrissat B."/>
            <person name="Kuo A."/>
            <person name="Liang C."/>
            <person name="Lipzen A."/>
            <person name="Lutzoni F."/>
            <person name="Magnuson J."/>
            <person name="Mondo S."/>
            <person name="Nolan M."/>
            <person name="Ohm R."/>
            <person name="Pangilinan J."/>
            <person name="Park H.-J."/>
            <person name="Ramirez L."/>
            <person name="Alfaro M."/>
            <person name="Sun H."/>
            <person name="Tritt A."/>
            <person name="Yoshinaga Y."/>
            <person name="Zwiers L.-H."/>
            <person name="Turgeon B."/>
            <person name="Goodwin S."/>
            <person name="Spatafora J."/>
            <person name="Crous P."/>
            <person name="Grigoriev I."/>
        </authorList>
    </citation>
    <scope>NUCLEOTIDE SEQUENCE</scope>
    <source>
        <strain evidence="2">CBS 122367</strain>
    </source>
</reference>
<evidence type="ECO:0000313" key="3">
    <source>
        <dbReference type="Proteomes" id="UP000799291"/>
    </source>
</evidence>
<feature type="region of interest" description="Disordered" evidence="1">
    <location>
        <begin position="1"/>
        <end position="83"/>
    </location>
</feature>
<feature type="compositionally biased region" description="Polar residues" evidence="1">
    <location>
        <begin position="1"/>
        <end position="13"/>
    </location>
</feature>
<dbReference type="AlphaFoldDB" id="A0A6G1JL65"/>
<sequence>MSSGAPTDTQTNETPERKKPKKIGQEGSGALQKVPQQQAYQDDDDEDDDDEPTVMPRRKGGRRMVPVHQSRIADRPPKVGEKDSSLKIKIELDLEVEVEIYARIKGDVTIGLM</sequence>
<protein>
    <submittedName>
        <fullName evidence="2">Uncharacterized protein</fullName>
    </submittedName>
</protein>
<dbReference type="EMBL" id="MU005570">
    <property type="protein sequence ID" value="KAF2690893.1"/>
    <property type="molecule type" value="Genomic_DNA"/>
</dbReference>
<name>A0A6G1JL65_9PLEO</name>
<dbReference type="OrthoDB" id="2279190at2759"/>
<feature type="compositionally biased region" description="Basic and acidic residues" evidence="1">
    <location>
        <begin position="71"/>
        <end position="83"/>
    </location>
</feature>